<evidence type="ECO:0000313" key="5">
    <source>
        <dbReference type="Proteomes" id="UP000325785"/>
    </source>
</evidence>
<dbReference type="Proteomes" id="UP000325785">
    <property type="component" value="Chromosome"/>
</dbReference>
<dbReference type="NCBIfam" id="TIGR00254">
    <property type="entry name" value="GGDEF"/>
    <property type="match status" value="1"/>
</dbReference>
<keyword evidence="3" id="KW-0378">Hydrolase</keyword>
<dbReference type="STRING" id="540747.SAMN04488031_10874"/>
<dbReference type="GO" id="GO:0071111">
    <property type="term" value="F:cyclic-guanylate-specific phosphodiesterase activity"/>
    <property type="evidence" value="ECO:0007669"/>
    <property type="project" value="UniProtKB-EC"/>
</dbReference>
<proteinExistence type="predicted"/>
<sequence>MSETGLDPGKLGAVLDTLCPMHILLDGSGHVVHAGPAMRKLSPDAAPEGMHLSDLLDLRRPRTSDSMEALLALAGRKLHFALRKPPQTELKGVLVPLPGPEEQGGAVLNLSFGISIVDAVRDFALTSADFAATDLAIEMLYLVEAKSAAMEELRRLNSRLDGARIEAVQAAFTDKLTGLRNRRALDPVMARLAETGTAFALMHLDLDYFKDVNDTYGHAAGDAVLQAVAGRLTGGTRDHDTLIRLGGDEFLLVLPGQTQASAVARLAGRLIRDIARPIPFGERSLTISASIGASLSQRYDPPDPARMMHDADTALYAAKAAGRSAYRLYSSELGQMGADAPQQG</sequence>
<organism evidence="2 4">
    <name type="scientific">Roseovarius indicus</name>
    <dbReference type="NCBI Taxonomy" id="540747"/>
    <lineage>
        <taxon>Bacteria</taxon>
        <taxon>Pseudomonadati</taxon>
        <taxon>Pseudomonadota</taxon>
        <taxon>Alphaproteobacteria</taxon>
        <taxon>Rhodobacterales</taxon>
        <taxon>Roseobacteraceae</taxon>
        <taxon>Roseovarius</taxon>
    </lineage>
</organism>
<dbReference type="KEGG" id="rid:RIdsm_03522"/>
<dbReference type="OrthoDB" id="9812260at2"/>
<dbReference type="Proteomes" id="UP000051401">
    <property type="component" value="Unassembled WGS sequence"/>
</dbReference>
<reference evidence="2 4" key="1">
    <citation type="submission" date="2015-04" db="EMBL/GenBank/DDBJ databases">
        <title>The draft genome sequence of Roseovarius indicus B108T.</title>
        <authorList>
            <person name="Li G."/>
            <person name="Lai Q."/>
            <person name="Shao Z."/>
            <person name="Yan P."/>
        </authorList>
    </citation>
    <scope>NUCLEOTIDE SEQUENCE [LARGE SCALE GENOMIC DNA]</scope>
    <source>
        <strain evidence="2 4">B108</strain>
    </source>
</reference>
<dbReference type="PANTHER" id="PTHR46663:SF4">
    <property type="entry name" value="DIGUANYLATE CYCLASE DGCT-RELATED"/>
    <property type="match status" value="1"/>
</dbReference>
<evidence type="ECO:0000313" key="3">
    <source>
        <dbReference type="EMBL" id="QEW27704.1"/>
    </source>
</evidence>
<dbReference type="InterPro" id="IPR052163">
    <property type="entry name" value="DGC-Regulatory_Protein"/>
</dbReference>
<dbReference type="EC" id="3.1.4.52" evidence="3"/>
<dbReference type="EMBL" id="LAXI01000009">
    <property type="protein sequence ID" value="KRS17093.1"/>
    <property type="molecule type" value="Genomic_DNA"/>
</dbReference>
<protein>
    <submittedName>
        <fullName evidence="3">Cyclic di-GMP phosphodiesterase Gmr</fullName>
        <ecNumber evidence="3">3.1.4.52</ecNumber>
    </submittedName>
    <submittedName>
        <fullName evidence="2">Diguanylate cyclase</fullName>
    </submittedName>
</protein>
<keyword evidence="4" id="KW-1185">Reference proteome</keyword>
<dbReference type="PROSITE" id="PS50887">
    <property type="entry name" value="GGDEF"/>
    <property type="match status" value="1"/>
</dbReference>
<feature type="domain" description="GGDEF" evidence="1">
    <location>
        <begin position="197"/>
        <end position="331"/>
    </location>
</feature>
<gene>
    <name evidence="3" type="primary">gmr_1</name>
    <name evidence="3" type="ORF">RIdsm_03522</name>
    <name evidence="2" type="ORF">XM52_14710</name>
</gene>
<dbReference type="InterPro" id="IPR029787">
    <property type="entry name" value="Nucleotide_cyclase"/>
</dbReference>
<dbReference type="SMART" id="SM00267">
    <property type="entry name" value="GGDEF"/>
    <property type="match status" value="1"/>
</dbReference>
<dbReference type="AlphaFoldDB" id="A0A0T5P7R2"/>
<evidence type="ECO:0000259" key="1">
    <source>
        <dbReference type="PROSITE" id="PS50887"/>
    </source>
</evidence>
<dbReference type="RefSeq" id="WP_057816908.1">
    <property type="nucleotide sequence ID" value="NZ_CP031598.1"/>
</dbReference>
<dbReference type="PATRIC" id="fig|540747.5.peg.6025"/>
<dbReference type="CDD" id="cd01949">
    <property type="entry name" value="GGDEF"/>
    <property type="match status" value="1"/>
</dbReference>
<dbReference type="EMBL" id="CP031598">
    <property type="protein sequence ID" value="QEW27704.1"/>
    <property type="molecule type" value="Genomic_DNA"/>
</dbReference>
<dbReference type="InterPro" id="IPR042463">
    <property type="entry name" value="HNOB_dom_associated_sf"/>
</dbReference>
<dbReference type="Pfam" id="PF00990">
    <property type="entry name" value="GGDEF"/>
    <property type="match status" value="1"/>
</dbReference>
<dbReference type="InterPro" id="IPR000160">
    <property type="entry name" value="GGDEF_dom"/>
</dbReference>
<dbReference type="InterPro" id="IPR043128">
    <property type="entry name" value="Rev_trsase/Diguanyl_cyclase"/>
</dbReference>
<name>A0A0T5P7R2_9RHOB</name>
<dbReference type="Gene3D" id="3.30.70.270">
    <property type="match status" value="1"/>
</dbReference>
<evidence type="ECO:0000313" key="2">
    <source>
        <dbReference type="EMBL" id="KRS17093.1"/>
    </source>
</evidence>
<dbReference type="Gene3D" id="3.30.450.260">
    <property type="entry name" value="Haem NO binding associated domain"/>
    <property type="match status" value="1"/>
</dbReference>
<evidence type="ECO:0000313" key="4">
    <source>
        <dbReference type="Proteomes" id="UP000051401"/>
    </source>
</evidence>
<accession>A0A0T5P7R2</accession>
<dbReference type="SUPFAM" id="SSF55073">
    <property type="entry name" value="Nucleotide cyclase"/>
    <property type="match status" value="1"/>
</dbReference>
<reference evidence="3 5" key="2">
    <citation type="submission" date="2018-08" db="EMBL/GenBank/DDBJ databases">
        <title>Genetic Globetrotter - A new plasmid hitch-hiking vast phylogenetic and geographic distances.</title>
        <authorList>
            <person name="Vollmers J."/>
            <person name="Petersen J."/>
        </authorList>
    </citation>
    <scope>NUCLEOTIDE SEQUENCE [LARGE SCALE GENOMIC DNA]</scope>
    <source>
        <strain evidence="3 5">DSM 26383</strain>
    </source>
</reference>
<dbReference type="PANTHER" id="PTHR46663">
    <property type="entry name" value="DIGUANYLATE CYCLASE DGCT-RELATED"/>
    <property type="match status" value="1"/>
</dbReference>